<gene>
    <name evidence="9" type="ORF">UFOPK1493_02638</name>
</gene>
<accession>A0A6J6EK72</accession>
<dbReference type="GO" id="GO:0003677">
    <property type="term" value="F:DNA binding"/>
    <property type="evidence" value="ECO:0007669"/>
    <property type="project" value="UniProtKB-KW"/>
</dbReference>
<dbReference type="CDD" id="cd17535">
    <property type="entry name" value="REC_NarL-like"/>
    <property type="match status" value="1"/>
</dbReference>
<keyword evidence="1" id="KW-0597">Phosphoprotein</keyword>
<keyword evidence="5" id="KW-0175">Coiled coil</keyword>
<dbReference type="InterPro" id="IPR000792">
    <property type="entry name" value="Tscrpt_reg_LuxR_C"/>
</dbReference>
<dbReference type="SUPFAM" id="SSF52172">
    <property type="entry name" value="CheY-like"/>
    <property type="match status" value="1"/>
</dbReference>
<keyword evidence="6" id="KW-0812">Transmembrane</keyword>
<dbReference type="SUPFAM" id="SSF46894">
    <property type="entry name" value="C-terminal effector domain of the bipartite response regulators"/>
    <property type="match status" value="1"/>
</dbReference>
<evidence type="ECO:0000256" key="1">
    <source>
        <dbReference type="ARBA" id="ARBA00022553"/>
    </source>
</evidence>
<keyword evidence="3" id="KW-0238">DNA-binding</keyword>
<dbReference type="PROSITE" id="PS50043">
    <property type="entry name" value="HTH_LUXR_2"/>
    <property type="match status" value="1"/>
</dbReference>
<dbReference type="Gene3D" id="3.40.50.2300">
    <property type="match status" value="1"/>
</dbReference>
<evidence type="ECO:0000256" key="2">
    <source>
        <dbReference type="ARBA" id="ARBA00023015"/>
    </source>
</evidence>
<sequence>MATATTGQPTALIPAVMVLLYEVAVRHDRRTAVRAGIAGVATMLSMIAILVSTDLLGPELLAGLAWPTLAVAAGDAVRSRREAIAAAEERAARAEATREEAVRVVRECRADVVLMDIRMPGVDGIEATRQITGDDDLAGVKVIVLTTFELDEHVVEALRAGASGFVGKGIEPADLLDAIRVVASGDALLSPRATQAMLAEFARSRPSADEPGRASTLLDMLTSREREVMALAAHGLSNDEIAERLHLSPLTAKTHANRAMMKLHVRDRAQLVVLAYQTGLVRPGGTI</sequence>
<feature type="transmembrane region" description="Helical" evidence="6">
    <location>
        <begin position="32"/>
        <end position="51"/>
    </location>
</feature>
<evidence type="ECO:0000256" key="3">
    <source>
        <dbReference type="ARBA" id="ARBA00023125"/>
    </source>
</evidence>
<feature type="domain" description="HTH luxR-type" evidence="7">
    <location>
        <begin position="214"/>
        <end position="279"/>
    </location>
</feature>
<feature type="domain" description="Response regulatory" evidence="8">
    <location>
        <begin position="67"/>
        <end position="183"/>
    </location>
</feature>
<dbReference type="CDD" id="cd06170">
    <property type="entry name" value="LuxR_C_like"/>
    <property type="match status" value="1"/>
</dbReference>
<keyword evidence="6" id="KW-0472">Membrane</keyword>
<dbReference type="Pfam" id="PF00072">
    <property type="entry name" value="Response_reg"/>
    <property type="match status" value="1"/>
</dbReference>
<evidence type="ECO:0000256" key="5">
    <source>
        <dbReference type="SAM" id="Coils"/>
    </source>
</evidence>
<name>A0A6J6EK72_9ZZZZ</name>
<evidence type="ECO:0000256" key="4">
    <source>
        <dbReference type="ARBA" id="ARBA00023163"/>
    </source>
</evidence>
<dbReference type="InterPro" id="IPR001789">
    <property type="entry name" value="Sig_transdc_resp-reg_receiver"/>
</dbReference>
<dbReference type="AlphaFoldDB" id="A0A6J6EK72"/>
<dbReference type="InterPro" id="IPR039420">
    <property type="entry name" value="WalR-like"/>
</dbReference>
<dbReference type="PROSITE" id="PS50110">
    <property type="entry name" value="RESPONSE_REGULATORY"/>
    <property type="match status" value="1"/>
</dbReference>
<dbReference type="InterPro" id="IPR011006">
    <property type="entry name" value="CheY-like_superfamily"/>
</dbReference>
<evidence type="ECO:0000259" key="8">
    <source>
        <dbReference type="PROSITE" id="PS50110"/>
    </source>
</evidence>
<dbReference type="PANTHER" id="PTHR43214">
    <property type="entry name" value="TWO-COMPONENT RESPONSE REGULATOR"/>
    <property type="match status" value="1"/>
</dbReference>
<dbReference type="SMART" id="SM00448">
    <property type="entry name" value="REC"/>
    <property type="match status" value="1"/>
</dbReference>
<dbReference type="PANTHER" id="PTHR43214:SF24">
    <property type="entry name" value="TRANSCRIPTIONAL REGULATORY PROTEIN NARL-RELATED"/>
    <property type="match status" value="1"/>
</dbReference>
<dbReference type="PRINTS" id="PR00038">
    <property type="entry name" value="HTHLUXR"/>
</dbReference>
<organism evidence="9">
    <name type="scientific">freshwater metagenome</name>
    <dbReference type="NCBI Taxonomy" id="449393"/>
    <lineage>
        <taxon>unclassified sequences</taxon>
        <taxon>metagenomes</taxon>
        <taxon>ecological metagenomes</taxon>
    </lineage>
</organism>
<feature type="coiled-coil region" evidence="5">
    <location>
        <begin position="77"/>
        <end position="104"/>
    </location>
</feature>
<evidence type="ECO:0000256" key="6">
    <source>
        <dbReference type="SAM" id="Phobius"/>
    </source>
</evidence>
<dbReference type="SMART" id="SM00421">
    <property type="entry name" value="HTH_LUXR"/>
    <property type="match status" value="1"/>
</dbReference>
<keyword evidence="6" id="KW-1133">Transmembrane helix</keyword>
<dbReference type="EMBL" id="CAEZSR010000115">
    <property type="protein sequence ID" value="CAB4574863.1"/>
    <property type="molecule type" value="Genomic_DNA"/>
</dbReference>
<keyword evidence="2" id="KW-0805">Transcription regulation</keyword>
<proteinExistence type="predicted"/>
<evidence type="ECO:0000259" key="7">
    <source>
        <dbReference type="PROSITE" id="PS50043"/>
    </source>
</evidence>
<evidence type="ECO:0000313" key="9">
    <source>
        <dbReference type="EMBL" id="CAB4574863.1"/>
    </source>
</evidence>
<dbReference type="GO" id="GO:0006355">
    <property type="term" value="P:regulation of DNA-templated transcription"/>
    <property type="evidence" value="ECO:0007669"/>
    <property type="project" value="InterPro"/>
</dbReference>
<dbReference type="InterPro" id="IPR016032">
    <property type="entry name" value="Sig_transdc_resp-reg_C-effctor"/>
</dbReference>
<dbReference type="Pfam" id="PF00196">
    <property type="entry name" value="GerE"/>
    <property type="match status" value="1"/>
</dbReference>
<reference evidence="9" key="1">
    <citation type="submission" date="2020-05" db="EMBL/GenBank/DDBJ databases">
        <authorList>
            <person name="Chiriac C."/>
            <person name="Salcher M."/>
            <person name="Ghai R."/>
            <person name="Kavagutti S V."/>
        </authorList>
    </citation>
    <scope>NUCLEOTIDE SEQUENCE</scope>
</reference>
<keyword evidence="4" id="KW-0804">Transcription</keyword>
<protein>
    <submittedName>
        <fullName evidence="9">Unannotated protein</fullName>
    </submittedName>
</protein>
<dbReference type="InterPro" id="IPR058245">
    <property type="entry name" value="NreC/VraR/RcsB-like_REC"/>
</dbReference>
<dbReference type="GO" id="GO:0000160">
    <property type="term" value="P:phosphorelay signal transduction system"/>
    <property type="evidence" value="ECO:0007669"/>
    <property type="project" value="InterPro"/>
</dbReference>